<dbReference type="PROSITE" id="PS50172">
    <property type="entry name" value="BRCT"/>
    <property type="match status" value="1"/>
</dbReference>
<dbReference type="GO" id="GO:0005634">
    <property type="term" value="C:nucleus"/>
    <property type="evidence" value="ECO:0007669"/>
    <property type="project" value="TreeGrafter"/>
</dbReference>
<dbReference type="PANTHER" id="PTHR46677">
    <property type="entry name" value="SMC5-SMC6 COMPLEX LOCALIZATION FACTOR PROTEIN 1"/>
    <property type="match status" value="1"/>
</dbReference>
<dbReference type="AlphaFoldDB" id="A0A8J5KGG7"/>
<dbReference type="CDD" id="cd17738">
    <property type="entry name" value="BRCT_TopBP1_rpt7"/>
    <property type="match status" value="1"/>
</dbReference>
<name>A0A8J5KGG7_HOMAM</name>
<dbReference type="Proteomes" id="UP000747542">
    <property type="component" value="Unassembled WGS sequence"/>
</dbReference>
<dbReference type="PANTHER" id="PTHR46677:SF1">
    <property type="entry name" value="SMC5-SMC6 COMPLEX LOCALIZATION FACTOR PROTEIN 1"/>
    <property type="match status" value="1"/>
</dbReference>
<dbReference type="SMART" id="SM00292">
    <property type="entry name" value="BRCT"/>
    <property type="match status" value="1"/>
</dbReference>
<accession>A0A8J5KGG7</accession>
<comment type="caution">
    <text evidence="2">The sequence shown here is derived from an EMBL/GenBank/DDBJ whole genome shotgun (WGS) entry which is preliminary data.</text>
</comment>
<feature type="domain" description="BRCT" evidence="1">
    <location>
        <begin position="16"/>
        <end position="111"/>
    </location>
</feature>
<organism evidence="2 3">
    <name type="scientific">Homarus americanus</name>
    <name type="common">American lobster</name>
    <dbReference type="NCBI Taxonomy" id="6706"/>
    <lineage>
        <taxon>Eukaryota</taxon>
        <taxon>Metazoa</taxon>
        <taxon>Ecdysozoa</taxon>
        <taxon>Arthropoda</taxon>
        <taxon>Crustacea</taxon>
        <taxon>Multicrustacea</taxon>
        <taxon>Malacostraca</taxon>
        <taxon>Eumalacostraca</taxon>
        <taxon>Eucarida</taxon>
        <taxon>Decapoda</taxon>
        <taxon>Pleocyemata</taxon>
        <taxon>Astacidea</taxon>
        <taxon>Nephropoidea</taxon>
        <taxon>Nephropidae</taxon>
        <taxon>Homarus</taxon>
    </lineage>
</organism>
<evidence type="ECO:0000259" key="1">
    <source>
        <dbReference type="PROSITE" id="PS50172"/>
    </source>
</evidence>
<evidence type="ECO:0000313" key="2">
    <source>
        <dbReference type="EMBL" id="KAG7170305.1"/>
    </source>
</evidence>
<dbReference type="GO" id="GO:2000781">
    <property type="term" value="P:positive regulation of double-strand break repair"/>
    <property type="evidence" value="ECO:0007669"/>
    <property type="project" value="InterPro"/>
</dbReference>
<sequence length="306" mass="34484">MDRLRVTLGTVMDIIAVTPVTKNLRRFLISGITNEEEVYALRRSIESLGGTIEDRSKNKFTSLCTHVIAKEVCATEKVLGALAGGKWLLQPAYVKASLDQGRWVKENAYELKHHGEVAKYCRQWKEKRGSGIYSGWTVYIELENPRMTKAFQRIVAAGGAEGVSMSEISKVDLVISEKAICPTIRELKTNPSDLRDYLLDKKSKSCLPNKNSGADIQVLRCDSSLTKRPIFEIHSALSYQQTSLDRYVKKSPRNSLSSICPVSQVSSKPQNRKYQHFPFTPEKHSTSIKYFAGNQIRGGSEKYWTK</sequence>
<dbReference type="Pfam" id="PF16770">
    <property type="entry name" value="RTT107_BRCT_5"/>
    <property type="match status" value="1"/>
</dbReference>
<dbReference type="InterPro" id="IPR001357">
    <property type="entry name" value="BRCT_dom"/>
</dbReference>
<dbReference type="FunFam" id="3.40.50.10190:FF:000018">
    <property type="entry name" value="DNA topoisomerase 2-binding protein 1"/>
    <property type="match status" value="1"/>
</dbReference>
<protein>
    <submittedName>
        <fullName evidence="2">DNA topoisomerase 2-binding protein 1-like 1</fullName>
    </submittedName>
</protein>
<proteinExistence type="predicted"/>
<reference evidence="2" key="1">
    <citation type="journal article" date="2021" name="Sci. Adv.">
        <title>The American lobster genome reveals insights on longevity, neural, and immune adaptations.</title>
        <authorList>
            <person name="Polinski J.M."/>
            <person name="Zimin A.V."/>
            <person name="Clark K.F."/>
            <person name="Kohn A.B."/>
            <person name="Sadowski N."/>
            <person name="Timp W."/>
            <person name="Ptitsyn A."/>
            <person name="Khanna P."/>
            <person name="Romanova D.Y."/>
            <person name="Williams P."/>
            <person name="Greenwood S.J."/>
            <person name="Moroz L.L."/>
            <person name="Walt D.R."/>
            <person name="Bodnar A.G."/>
        </authorList>
    </citation>
    <scope>NUCLEOTIDE SEQUENCE</scope>
    <source>
        <strain evidence="2">GMGI-L3</strain>
    </source>
</reference>
<dbReference type="SUPFAM" id="SSF52113">
    <property type="entry name" value="BRCT domain"/>
    <property type="match status" value="1"/>
</dbReference>
<dbReference type="GO" id="GO:0035861">
    <property type="term" value="C:site of double-strand break"/>
    <property type="evidence" value="ECO:0007669"/>
    <property type="project" value="TreeGrafter"/>
</dbReference>
<dbReference type="EMBL" id="JAHLQT010014436">
    <property type="protein sequence ID" value="KAG7170305.1"/>
    <property type="molecule type" value="Genomic_DNA"/>
</dbReference>
<dbReference type="InterPro" id="IPR036420">
    <property type="entry name" value="BRCT_dom_sf"/>
</dbReference>
<dbReference type="GO" id="GO:1990166">
    <property type="term" value="P:protein localization to site of double-strand break"/>
    <property type="evidence" value="ECO:0007669"/>
    <property type="project" value="TreeGrafter"/>
</dbReference>
<evidence type="ECO:0000313" key="3">
    <source>
        <dbReference type="Proteomes" id="UP000747542"/>
    </source>
</evidence>
<dbReference type="GO" id="GO:0006974">
    <property type="term" value="P:DNA damage response"/>
    <property type="evidence" value="ECO:0007669"/>
    <property type="project" value="TreeGrafter"/>
</dbReference>
<gene>
    <name evidence="2" type="primary">Topbp1-L1</name>
    <name evidence="2" type="ORF">Hamer_G016109</name>
</gene>
<dbReference type="InterPro" id="IPR042479">
    <property type="entry name" value="Slf1"/>
</dbReference>
<dbReference type="Gene3D" id="3.40.50.10190">
    <property type="entry name" value="BRCT domain"/>
    <property type="match status" value="1"/>
</dbReference>
<keyword evidence="3" id="KW-1185">Reference proteome</keyword>